<evidence type="ECO:0000313" key="9">
    <source>
        <dbReference type="EMBL" id="KAK4107897.1"/>
    </source>
</evidence>
<reference evidence="9" key="2">
    <citation type="submission" date="2023-05" db="EMBL/GenBank/DDBJ databases">
        <authorList>
            <consortium name="Lawrence Berkeley National Laboratory"/>
            <person name="Steindorff A."/>
            <person name="Hensen N."/>
            <person name="Bonometti L."/>
            <person name="Westerberg I."/>
            <person name="Brannstrom I.O."/>
            <person name="Guillou S."/>
            <person name="Cros-Aarteil S."/>
            <person name="Calhoun S."/>
            <person name="Haridas S."/>
            <person name="Kuo A."/>
            <person name="Mondo S."/>
            <person name="Pangilinan J."/>
            <person name="Riley R."/>
            <person name="Labutti K."/>
            <person name="Andreopoulos B."/>
            <person name="Lipzen A."/>
            <person name="Chen C."/>
            <person name="Yanf M."/>
            <person name="Daum C."/>
            <person name="Ng V."/>
            <person name="Clum A."/>
            <person name="Ohm R."/>
            <person name="Martin F."/>
            <person name="Silar P."/>
            <person name="Natvig D."/>
            <person name="Lalanne C."/>
            <person name="Gautier V."/>
            <person name="Ament-Velasquez S.L."/>
            <person name="Kruys A."/>
            <person name="Hutchinson M.I."/>
            <person name="Powell A.J."/>
            <person name="Barry K."/>
            <person name="Miller A.N."/>
            <person name="Grigoriev I.V."/>
            <person name="Debuchy R."/>
            <person name="Gladieux P."/>
            <person name="Thoren M.H."/>
            <person name="Johannesson H."/>
        </authorList>
    </citation>
    <scope>NUCLEOTIDE SEQUENCE</scope>
    <source>
        <strain evidence="9">CBS 508.74</strain>
    </source>
</reference>
<keyword evidence="3" id="KW-0479">Metal-binding</keyword>
<dbReference type="InterPro" id="IPR041891">
    <property type="entry name" value="Alpha_CA_prokaryot-like"/>
</dbReference>
<evidence type="ECO:0000256" key="5">
    <source>
        <dbReference type="ARBA" id="ARBA00023239"/>
    </source>
</evidence>
<evidence type="ECO:0000313" key="10">
    <source>
        <dbReference type="Proteomes" id="UP001302812"/>
    </source>
</evidence>
<feature type="domain" description="Alpha-carbonic anhydrase" evidence="8">
    <location>
        <begin position="40"/>
        <end position="322"/>
    </location>
</feature>
<evidence type="ECO:0000256" key="1">
    <source>
        <dbReference type="ARBA" id="ARBA00010718"/>
    </source>
</evidence>
<dbReference type="AlphaFoldDB" id="A0AAN6QCW3"/>
<dbReference type="RefSeq" id="XP_064665467.1">
    <property type="nucleotide sequence ID" value="XM_064812347.1"/>
</dbReference>
<evidence type="ECO:0000256" key="2">
    <source>
        <dbReference type="ARBA" id="ARBA00012925"/>
    </source>
</evidence>
<keyword evidence="4" id="KW-0862">Zinc</keyword>
<dbReference type="GO" id="GO:0008270">
    <property type="term" value="F:zinc ion binding"/>
    <property type="evidence" value="ECO:0007669"/>
    <property type="project" value="InterPro"/>
</dbReference>
<dbReference type="EMBL" id="MU853368">
    <property type="protein sequence ID" value="KAK4107897.1"/>
    <property type="molecule type" value="Genomic_DNA"/>
</dbReference>
<protein>
    <recommendedName>
        <fullName evidence="2">carbonic anhydrase</fullName>
        <ecNumber evidence="2">4.2.1.1</ecNumber>
    </recommendedName>
</protein>
<reference evidence="9" key="1">
    <citation type="journal article" date="2023" name="Mol. Phylogenet. Evol.">
        <title>Genome-scale phylogeny and comparative genomics of the fungal order Sordariales.</title>
        <authorList>
            <person name="Hensen N."/>
            <person name="Bonometti L."/>
            <person name="Westerberg I."/>
            <person name="Brannstrom I.O."/>
            <person name="Guillou S."/>
            <person name="Cros-Aarteil S."/>
            <person name="Calhoun S."/>
            <person name="Haridas S."/>
            <person name="Kuo A."/>
            <person name="Mondo S."/>
            <person name="Pangilinan J."/>
            <person name="Riley R."/>
            <person name="LaButti K."/>
            <person name="Andreopoulos B."/>
            <person name="Lipzen A."/>
            <person name="Chen C."/>
            <person name="Yan M."/>
            <person name="Daum C."/>
            <person name="Ng V."/>
            <person name="Clum A."/>
            <person name="Steindorff A."/>
            <person name="Ohm R.A."/>
            <person name="Martin F."/>
            <person name="Silar P."/>
            <person name="Natvig D.O."/>
            <person name="Lalanne C."/>
            <person name="Gautier V."/>
            <person name="Ament-Velasquez S.L."/>
            <person name="Kruys A."/>
            <person name="Hutchinson M.I."/>
            <person name="Powell A.J."/>
            <person name="Barry K."/>
            <person name="Miller A.N."/>
            <person name="Grigoriev I.V."/>
            <person name="Debuchy R."/>
            <person name="Gladieux P."/>
            <person name="Hiltunen Thoren M."/>
            <person name="Johannesson H."/>
        </authorList>
    </citation>
    <scope>NUCLEOTIDE SEQUENCE</scope>
    <source>
        <strain evidence="9">CBS 508.74</strain>
    </source>
</reference>
<evidence type="ECO:0000259" key="8">
    <source>
        <dbReference type="PROSITE" id="PS51144"/>
    </source>
</evidence>
<feature type="chain" id="PRO_5042821836" description="carbonic anhydrase" evidence="7">
    <location>
        <begin position="20"/>
        <end position="328"/>
    </location>
</feature>
<dbReference type="PANTHER" id="PTHR18952">
    <property type="entry name" value="CARBONIC ANHYDRASE"/>
    <property type="match status" value="1"/>
</dbReference>
<dbReference type="EC" id="4.2.1.1" evidence="2"/>
<organism evidence="9 10">
    <name type="scientific">Canariomyces notabilis</name>
    <dbReference type="NCBI Taxonomy" id="2074819"/>
    <lineage>
        <taxon>Eukaryota</taxon>
        <taxon>Fungi</taxon>
        <taxon>Dikarya</taxon>
        <taxon>Ascomycota</taxon>
        <taxon>Pezizomycotina</taxon>
        <taxon>Sordariomycetes</taxon>
        <taxon>Sordariomycetidae</taxon>
        <taxon>Sordariales</taxon>
        <taxon>Chaetomiaceae</taxon>
        <taxon>Canariomyces</taxon>
    </lineage>
</organism>
<comment type="caution">
    <text evidence="9">The sequence shown here is derived from an EMBL/GenBank/DDBJ whole genome shotgun (WGS) entry which is preliminary data.</text>
</comment>
<dbReference type="CDD" id="cd03124">
    <property type="entry name" value="alpha_CA_prokaryotic_like"/>
    <property type="match status" value="1"/>
</dbReference>
<keyword evidence="7" id="KW-0732">Signal</keyword>
<dbReference type="SUPFAM" id="SSF51069">
    <property type="entry name" value="Carbonic anhydrase"/>
    <property type="match status" value="1"/>
</dbReference>
<evidence type="ECO:0000256" key="3">
    <source>
        <dbReference type="ARBA" id="ARBA00022723"/>
    </source>
</evidence>
<comment type="catalytic activity">
    <reaction evidence="6">
        <text>hydrogencarbonate + H(+) = CO2 + H2O</text>
        <dbReference type="Rhea" id="RHEA:10748"/>
        <dbReference type="ChEBI" id="CHEBI:15377"/>
        <dbReference type="ChEBI" id="CHEBI:15378"/>
        <dbReference type="ChEBI" id="CHEBI:16526"/>
        <dbReference type="ChEBI" id="CHEBI:17544"/>
        <dbReference type="EC" id="4.2.1.1"/>
    </reaction>
</comment>
<dbReference type="PROSITE" id="PS51144">
    <property type="entry name" value="ALPHA_CA_2"/>
    <property type="match status" value="1"/>
</dbReference>
<evidence type="ECO:0000256" key="6">
    <source>
        <dbReference type="ARBA" id="ARBA00048348"/>
    </source>
</evidence>
<dbReference type="SMART" id="SM01057">
    <property type="entry name" value="Carb_anhydrase"/>
    <property type="match status" value="1"/>
</dbReference>
<dbReference type="Proteomes" id="UP001302812">
    <property type="component" value="Unassembled WGS sequence"/>
</dbReference>
<dbReference type="InterPro" id="IPR001148">
    <property type="entry name" value="CA_dom"/>
</dbReference>
<dbReference type="InterPro" id="IPR036398">
    <property type="entry name" value="CA_dom_sf"/>
</dbReference>
<proteinExistence type="inferred from homology"/>
<sequence length="328" mass="34319">MGLLLQSLLITATATRVFASCAYGTFLQPRATEGEEVPVSNFGYIGNIADTDSQGPLNWAALESPANSACATGTRQSPIDMTEGVFQLVEGSDIQVQVNDMPEGAEFENLGTTVEVITQGGTLVSGGKQFELQQFHFHLPSEHLDNGTSQAMEMHMVWQSAEQEIAVIGMYINVADGGAVANGTAPAAKRDLNHNSRFFRRQAAAPPAATAPTNVLETIFSVVDQISTPGTKVKTPPLVMSEVVDVIKANALQTYSGSLTTPPCSEGVAWHVSTAKLSVSPATFVRAANVIGFNSRFPQNTPGQPNILMISALGSAAAAVAASGAVPA</sequence>
<feature type="signal peptide" evidence="7">
    <location>
        <begin position="1"/>
        <end position="19"/>
    </location>
</feature>
<evidence type="ECO:0000256" key="7">
    <source>
        <dbReference type="SAM" id="SignalP"/>
    </source>
</evidence>
<dbReference type="InterPro" id="IPR023561">
    <property type="entry name" value="Carbonic_anhydrase_a-class"/>
</dbReference>
<keyword evidence="5" id="KW-0456">Lyase</keyword>
<gene>
    <name evidence="9" type="ORF">N656DRAFT_719191</name>
</gene>
<dbReference type="GeneID" id="89936472"/>
<accession>A0AAN6QCW3</accession>
<dbReference type="Pfam" id="PF00194">
    <property type="entry name" value="Carb_anhydrase"/>
    <property type="match status" value="1"/>
</dbReference>
<dbReference type="PANTHER" id="PTHR18952:SF265">
    <property type="entry name" value="CARBONIC ANHYDRASE"/>
    <property type="match status" value="1"/>
</dbReference>
<dbReference type="Gene3D" id="3.10.200.10">
    <property type="entry name" value="Alpha carbonic anhydrase"/>
    <property type="match status" value="1"/>
</dbReference>
<comment type="similarity">
    <text evidence="1">Belongs to the alpha-carbonic anhydrase family.</text>
</comment>
<keyword evidence="10" id="KW-1185">Reference proteome</keyword>
<dbReference type="GO" id="GO:0004089">
    <property type="term" value="F:carbonate dehydratase activity"/>
    <property type="evidence" value="ECO:0007669"/>
    <property type="project" value="UniProtKB-EC"/>
</dbReference>
<name>A0AAN6QCW3_9PEZI</name>
<evidence type="ECO:0000256" key="4">
    <source>
        <dbReference type="ARBA" id="ARBA00022833"/>
    </source>
</evidence>